<feature type="domain" description="3-hydroxyacyl-CoA dehydrogenase C-terminal" evidence="2">
    <location>
        <begin position="415"/>
        <end position="498"/>
    </location>
</feature>
<dbReference type="InterPro" id="IPR006108">
    <property type="entry name" value="3HC_DH_C"/>
</dbReference>
<dbReference type="Gene3D" id="1.10.1040.10">
    <property type="entry name" value="N-(1-d-carboxylethyl)-l-norvaline Dehydrogenase, domain 2"/>
    <property type="match status" value="2"/>
</dbReference>
<dbReference type="AlphaFoldDB" id="A0A6B2R1J8"/>
<dbReference type="SUPFAM" id="SSF51735">
    <property type="entry name" value="NAD(P)-binding Rossmann-fold domains"/>
    <property type="match status" value="1"/>
</dbReference>
<dbReference type="GO" id="GO:0006635">
    <property type="term" value="P:fatty acid beta-oxidation"/>
    <property type="evidence" value="ECO:0007669"/>
    <property type="project" value="TreeGrafter"/>
</dbReference>
<evidence type="ECO:0000313" key="4">
    <source>
        <dbReference type="EMBL" id="NDY84191.1"/>
    </source>
</evidence>
<dbReference type="NCBIfam" id="NF006124">
    <property type="entry name" value="PRK08268.1"/>
    <property type="match status" value="1"/>
</dbReference>
<evidence type="ECO:0000259" key="2">
    <source>
        <dbReference type="Pfam" id="PF00725"/>
    </source>
</evidence>
<dbReference type="SUPFAM" id="SSF48179">
    <property type="entry name" value="6-phosphogluconate dehydrogenase C-terminal domain-like"/>
    <property type="match status" value="2"/>
</dbReference>
<dbReference type="RefSeq" id="WP_163656012.1">
    <property type="nucleotide sequence ID" value="NZ_JAAGRN010000010.1"/>
</dbReference>
<dbReference type="GO" id="GO:0008691">
    <property type="term" value="F:3-hydroxybutyryl-CoA dehydrogenase activity"/>
    <property type="evidence" value="ECO:0007669"/>
    <property type="project" value="TreeGrafter"/>
</dbReference>
<reference evidence="4" key="1">
    <citation type="submission" date="2020-02" db="EMBL/GenBank/DDBJ databases">
        <authorList>
            <person name="Chen W.-M."/>
        </authorList>
    </citation>
    <scope>NUCLEOTIDE SEQUENCE</scope>
    <source>
        <strain evidence="4">NBD-18</strain>
    </source>
</reference>
<organism evidence="4">
    <name type="scientific">Sheuella amnicola</name>
    <dbReference type="NCBI Taxonomy" id="2707330"/>
    <lineage>
        <taxon>Bacteria</taxon>
        <taxon>Pseudomonadati</taxon>
        <taxon>Pseudomonadota</taxon>
        <taxon>Betaproteobacteria</taxon>
        <taxon>Burkholderiales</taxon>
        <taxon>Alcaligenaceae</taxon>
        <taxon>Sheuella</taxon>
    </lineage>
</organism>
<name>A0A6B2R1J8_9BURK</name>
<proteinExistence type="predicted"/>
<dbReference type="FunFam" id="3.40.50.720:FF:000009">
    <property type="entry name" value="Fatty oxidation complex, alpha subunit"/>
    <property type="match status" value="1"/>
</dbReference>
<dbReference type="GO" id="GO:0070403">
    <property type="term" value="F:NAD+ binding"/>
    <property type="evidence" value="ECO:0007669"/>
    <property type="project" value="InterPro"/>
</dbReference>
<dbReference type="InterPro" id="IPR036291">
    <property type="entry name" value="NAD(P)-bd_dom_sf"/>
</dbReference>
<keyword evidence="1" id="KW-0560">Oxidoreductase</keyword>
<gene>
    <name evidence="4" type="ORF">G3I67_13230</name>
</gene>
<dbReference type="Pfam" id="PF02737">
    <property type="entry name" value="3HCDH_N"/>
    <property type="match status" value="1"/>
</dbReference>
<dbReference type="Pfam" id="PF00725">
    <property type="entry name" value="3HCDH"/>
    <property type="match status" value="2"/>
</dbReference>
<dbReference type="PANTHER" id="PTHR48075:SF5">
    <property type="entry name" value="3-HYDROXYBUTYRYL-COA DEHYDROGENASE"/>
    <property type="match status" value="1"/>
</dbReference>
<dbReference type="InterPro" id="IPR008927">
    <property type="entry name" value="6-PGluconate_DH-like_C_sf"/>
</dbReference>
<evidence type="ECO:0000259" key="3">
    <source>
        <dbReference type="Pfam" id="PF02737"/>
    </source>
</evidence>
<sequence>MKKIEIVGVAGAGAMGRGIVQIAAQAGLTVRLFDLQPQAVAAARDNLSSTWTTLAAKGKITEDQAQAALANVQPAASLSDFADCDLVIEAIIERLDVKQKFFKELEAVVAGDCLLASNTSSLSITAIAAACTHPERVVGYHFFNPVPLMKVVEVIDGLKSDPAAGDALMDLSVRMGHTAVRCKDMPGFIVNHAGRGMGTEGFRIAQEGVASFATIDSIMREQAGFKMGPFELMDLTGLDVSHAVMESIYRQFFDEPRFKPSPLGTVRVAGGIYGRKTQGGFYAYSEGQKQSPIEPPAPALQGVPKVWISHAHEQGHALAVSLLRGLGATLQMGSKPDADCLLIVTPYGQDVSTAVAEQGLDPQRTVGLDTFNGFDTTRRRTLMVSPATSEKWRTMAHALLGSDNVRVSVIQDSAGFVAQRILAMIVNIACDIAQQDIATPEDIDLAVSLGLGYPKGPLALGDALGAAKVLEVLRNIYRVTGDPRYRPSLWLQRRVQLGMSLLQPSATVA</sequence>
<protein>
    <submittedName>
        <fullName evidence="4">3-hydroxyacyl-CoA dehydrogenase</fullName>
    </submittedName>
</protein>
<feature type="domain" description="3-hydroxyacyl-CoA dehydrogenase NAD binding" evidence="3">
    <location>
        <begin position="7"/>
        <end position="184"/>
    </location>
</feature>
<feature type="domain" description="3-hydroxyacyl-CoA dehydrogenase C-terminal" evidence="2">
    <location>
        <begin position="187"/>
        <end position="284"/>
    </location>
</feature>
<comment type="caution">
    <text evidence="4">The sequence shown here is derived from an EMBL/GenBank/DDBJ whole genome shotgun (WGS) entry which is preliminary data.</text>
</comment>
<dbReference type="InterPro" id="IPR013328">
    <property type="entry name" value="6PGD_dom2"/>
</dbReference>
<dbReference type="InterPro" id="IPR006176">
    <property type="entry name" value="3-OHacyl-CoA_DH_NAD-bd"/>
</dbReference>
<dbReference type="EMBL" id="JAAGRN010000010">
    <property type="protein sequence ID" value="NDY84191.1"/>
    <property type="molecule type" value="Genomic_DNA"/>
</dbReference>
<dbReference type="Gene3D" id="3.40.50.720">
    <property type="entry name" value="NAD(P)-binding Rossmann-like Domain"/>
    <property type="match status" value="1"/>
</dbReference>
<accession>A0A6B2R1J8</accession>
<dbReference type="PANTHER" id="PTHR48075">
    <property type="entry name" value="3-HYDROXYACYL-COA DEHYDROGENASE FAMILY PROTEIN"/>
    <property type="match status" value="1"/>
</dbReference>
<evidence type="ECO:0000256" key="1">
    <source>
        <dbReference type="ARBA" id="ARBA00023002"/>
    </source>
</evidence>